<dbReference type="Pfam" id="PF01541">
    <property type="entry name" value="GIY-YIG"/>
    <property type="match status" value="1"/>
</dbReference>
<dbReference type="Gene3D" id="3.40.1440.10">
    <property type="entry name" value="GIY-YIG endonuclease"/>
    <property type="match status" value="1"/>
</dbReference>
<comment type="caution">
    <text evidence="2">The sequence shown here is derived from an EMBL/GenBank/DDBJ whole genome shotgun (WGS) entry which is preliminary data.</text>
</comment>
<reference evidence="2 3" key="1">
    <citation type="journal article" date="2014" name="FEMS Microbiol. Lett.">
        <title>Draft genome sequences of three Holospora species (Holospora obtusa, Holospora undulata, and Holospora elegans), endonuclear symbiotic bacteria of the ciliate Paramecium caudatum.</title>
        <authorList>
            <person name="Dohra H."/>
            <person name="Tanaka K."/>
            <person name="Suzuki T."/>
            <person name="Fujishima M."/>
            <person name="Suzuki H."/>
        </authorList>
    </citation>
    <scope>NUCLEOTIDE SEQUENCE [LARGE SCALE GENOMIC DNA]</scope>
    <source>
        <strain evidence="2 3">F1</strain>
    </source>
</reference>
<proteinExistence type="predicted"/>
<dbReference type="AlphaFoldDB" id="W6TFF7"/>
<dbReference type="CDD" id="cd10434">
    <property type="entry name" value="GIY-YIG_UvrC_Cho"/>
    <property type="match status" value="1"/>
</dbReference>
<dbReference type="STRING" id="1399147.P618_200072"/>
<dbReference type="PANTHER" id="PTHR30562:SF1">
    <property type="entry name" value="UVRABC SYSTEM PROTEIN C"/>
    <property type="match status" value="1"/>
</dbReference>
<sequence length="97" mass="11152">MYEEGLKALKHALSCIPDLPGVYEMLDEKGAVLYVGKARRLGRRVVSYTRVSALSVRLQRMVSKIRSVRYTITHNELEALLLELHTIQKKNHLLIFC</sequence>
<dbReference type="PANTHER" id="PTHR30562">
    <property type="entry name" value="UVRC/OXIDOREDUCTASE"/>
    <property type="match status" value="1"/>
</dbReference>
<accession>W6TFF7</accession>
<feature type="domain" description="GIY-YIG" evidence="1">
    <location>
        <begin position="18"/>
        <end position="96"/>
    </location>
</feature>
<keyword evidence="3" id="KW-1185">Reference proteome</keyword>
<dbReference type="PROSITE" id="PS50164">
    <property type="entry name" value="GIY_YIG"/>
    <property type="match status" value="1"/>
</dbReference>
<protein>
    <submittedName>
        <fullName evidence="2">UvrABC system protein C</fullName>
    </submittedName>
</protein>
<dbReference type="SMART" id="SM00465">
    <property type="entry name" value="GIYc"/>
    <property type="match status" value="1"/>
</dbReference>
<organism evidence="2 3">
    <name type="scientific">Holospora obtusa F1</name>
    <dbReference type="NCBI Taxonomy" id="1399147"/>
    <lineage>
        <taxon>Bacteria</taxon>
        <taxon>Pseudomonadati</taxon>
        <taxon>Pseudomonadota</taxon>
        <taxon>Alphaproteobacteria</taxon>
        <taxon>Holosporales</taxon>
        <taxon>Holosporaceae</taxon>
        <taxon>Holospora</taxon>
    </lineage>
</organism>
<dbReference type="InterPro" id="IPR047296">
    <property type="entry name" value="GIY-YIG_UvrC_Cho"/>
</dbReference>
<dbReference type="GO" id="GO:0006289">
    <property type="term" value="P:nucleotide-excision repair"/>
    <property type="evidence" value="ECO:0007669"/>
    <property type="project" value="InterPro"/>
</dbReference>
<evidence type="ECO:0000259" key="1">
    <source>
        <dbReference type="PROSITE" id="PS50164"/>
    </source>
</evidence>
<dbReference type="GO" id="GO:0009380">
    <property type="term" value="C:excinuclease repair complex"/>
    <property type="evidence" value="ECO:0007669"/>
    <property type="project" value="TreeGrafter"/>
</dbReference>
<dbReference type="RefSeq" id="WP_021826745.1">
    <property type="nucleotide sequence ID" value="NZ_AWTR02000007.1"/>
</dbReference>
<dbReference type="eggNOG" id="COG0322">
    <property type="taxonomic scope" value="Bacteria"/>
</dbReference>
<evidence type="ECO:0000313" key="2">
    <source>
        <dbReference type="EMBL" id="ETZ07729.1"/>
    </source>
</evidence>
<dbReference type="Proteomes" id="UP000019112">
    <property type="component" value="Unassembled WGS sequence"/>
</dbReference>
<dbReference type="SUPFAM" id="SSF82771">
    <property type="entry name" value="GIY-YIG endonuclease"/>
    <property type="match status" value="1"/>
</dbReference>
<dbReference type="EMBL" id="AWTR02000007">
    <property type="protein sequence ID" value="ETZ07729.1"/>
    <property type="molecule type" value="Genomic_DNA"/>
</dbReference>
<gene>
    <name evidence="2" type="ORF">P618_200072</name>
</gene>
<name>W6TFF7_HOLOB</name>
<dbReference type="InterPro" id="IPR050066">
    <property type="entry name" value="UvrABC_protein_C"/>
</dbReference>
<evidence type="ECO:0000313" key="3">
    <source>
        <dbReference type="Proteomes" id="UP000019112"/>
    </source>
</evidence>
<dbReference type="OrthoDB" id="9804933at2"/>
<dbReference type="InterPro" id="IPR035901">
    <property type="entry name" value="GIY-YIG_endonuc_sf"/>
</dbReference>
<dbReference type="InterPro" id="IPR000305">
    <property type="entry name" value="GIY-YIG_endonuc"/>
</dbReference>